<sequence length="43" mass="5225">MQNQVLKKVWRNKKSPVKKVKRAKRVVLREVVVVFKLIFRAYI</sequence>
<dbReference type="EMBL" id="CP011025">
    <property type="protein sequence ID" value="ATC86558.1"/>
    <property type="molecule type" value="Genomic_DNA"/>
</dbReference>
<reference evidence="1 2" key="1">
    <citation type="journal article" date="2012" name="J. Bacteriol.">
        <title>Genome sequences of type strains of seven species of the marine bacterium Pseudoalteromonas.</title>
        <authorList>
            <person name="Xie B.B."/>
            <person name="Shu Y.L."/>
            <person name="Qin Q.L."/>
            <person name="Rong J.C."/>
            <person name="Zhang X.Y."/>
            <person name="Chen X.L."/>
            <person name="Shi M."/>
            <person name="He H.L."/>
            <person name="Zhou B.C."/>
            <person name="Zhang Y.Z."/>
        </authorList>
    </citation>
    <scope>NUCLEOTIDE SEQUENCE [LARGE SCALE GENOMIC DNA]</scope>
    <source>
        <strain evidence="1 2">A 37-1-2</strain>
    </source>
</reference>
<organism evidence="1 2">
    <name type="scientific">Pseudoalteromonas arctica A 37-1-2</name>
    <dbReference type="NCBI Taxonomy" id="1117313"/>
    <lineage>
        <taxon>Bacteria</taxon>
        <taxon>Pseudomonadati</taxon>
        <taxon>Pseudomonadota</taxon>
        <taxon>Gammaproteobacteria</taxon>
        <taxon>Alteromonadales</taxon>
        <taxon>Pseudoalteromonadaceae</taxon>
        <taxon>Pseudoalteromonas</taxon>
    </lineage>
</organism>
<protein>
    <submittedName>
        <fullName evidence="1">Uncharacterized protein</fullName>
    </submittedName>
</protein>
<proteinExistence type="predicted"/>
<evidence type="ECO:0000313" key="1">
    <source>
        <dbReference type="EMBL" id="ATC86558.1"/>
    </source>
</evidence>
<dbReference type="AlphaFoldDB" id="A0A290S352"/>
<dbReference type="Proteomes" id="UP000016505">
    <property type="component" value="Chromosome I"/>
</dbReference>
<dbReference type="KEGG" id="part:PARC_a2020"/>
<name>A0A290S352_9GAMM</name>
<accession>A0A290S352</accession>
<gene>
    <name evidence="1" type="ORF">PARC_a2020</name>
</gene>
<evidence type="ECO:0000313" key="2">
    <source>
        <dbReference type="Proteomes" id="UP000016505"/>
    </source>
</evidence>